<feature type="non-terminal residue" evidence="1">
    <location>
        <position position="1"/>
    </location>
</feature>
<organism evidence="1 2">
    <name type="scientific">Scutellospora calospora</name>
    <dbReference type="NCBI Taxonomy" id="85575"/>
    <lineage>
        <taxon>Eukaryota</taxon>
        <taxon>Fungi</taxon>
        <taxon>Fungi incertae sedis</taxon>
        <taxon>Mucoromycota</taxon>
        <taxon>Glomeromycotina</taxon>
        <taxon>Glomeromycetes</taxon>
        <taxon>Diversisporales</taxon>
        <taxon>Gigasporaceae</taxon>
        <taxon>Scutellospora</taxon>
    </lineage>
</organism>
<sequence length="39" mass="3976">FSAGFVGSGGSSPVVAYFKHSIIVVFPDPLGPTIIVRGV</sequence>
<protein>
    <submittedName>
        <fullName evidence="1">869_t:CDS:1</fullName>
    </submittedName>
</protein>
<reference evidence="1" key="1">
    <citation type="submission" date="2021-06" db="EMBL/GenBank/DDBJ databases">
        <authorList>
            <person name="Kallberg Y."/>
            <person name="Tangrot J."/>
            <person name="Rosling A."/>
        </authorList>
    </citation>
    <scope>NUCLEOTIDE SEQUENCE</scope>
    <source>
        <strain evidence="1">AU212A</strain>
    </source>
</reference>
<dbReference type="EMBL" id="CAJVPM010015649">
    <property type="protein sequence ID" value="CAG8609160.1"/>
    <property type="molecule type" value="Genomic_DNA"/>
</dbReference>
<proteinExistence type="predicted"/>
<dbReference type="Proteomes" id="UP000789860">
    <property type="component" value="Unassembled WGS sequence"/>
</dbReference>
<accession>A0ACA9MSL6</accession>
<evidence type="ECO:0000313" key="2">
    <source>
        <dbReference type="Proteomes" id="UP000789860"/>
    </source>
</evidence>
<comment type="caution">
    <text evidence="1">The sequence shown here is derived from an EMBL/GenBank/DDBJ whole genome shotgun (WGS) entry which is preliminary data.</text>
</comment>
<keyword evidence="2" id="KW-1185">Reference proteome</keyword>
<gene>
    <name evidence="1" type="ORF">SCALOS_LOCUS7218</name>
</gene>
<evidence type="ECO:0000313" key="1">
    <source>
        <dbReference type="EMBL" id="CAG8609160.1"/>
    </source>
</evidence>
<name>A0ACA9MSL6_9GLOM</name>